<dbReference type="SUPFAM" id="SSF103473">
    <property type="entry name" value="MFS general substrate transporter"/>
    <property type="match status" value="1"/>
</dbReference>
<feature type="transmembrane region" description="Helical" evidence="2">
    <location>
        <begin position="131"/>
        <end position="156"/>
    </location>
</feature>
<dbReference type="InterPro" id="IPR036259">
    <property type="entry name" value="MFS_trans_sf"/>
</dbReference>
<gene>
    <name evidence="3" type="ORF">E6Q80_00335</name>
</gene>
<dbReference type="Gene3D" id="1.20.1250.20">
    <property type="entry name" value="MFS general substrate transporter like domains"/>
    <property type="match status" value="2"/>
</dbReference>
<dbReference type="GO" id="GO:0015293">
    <property type="term" value="F:symporter activity"/>
    <property type="evidence" value="ECO:0007669"/>
    <property type="project" value="InterPro"/>
</dbReference>
<reference evidence="3 4" key="1">
    <citation type="submission" date="2018-09" db="EMBL/GenBank/DDBJ databases">
        <title>Metagenome Assembled Genomes from an Advanced Water Purification Facility.</title>
        <authorList>
            <person name="Stamps B.W."/>
            <person name="Spear J.R."/>
        </authorList>
    </citation>
    <scope>NUCLEOTIDE SEQUENCE [LARGE SCALE GENOMIC DNA]</scope>
    <source>
        <strain evidence="3">Bin_27_1</strain>
    </source>
</reference>
<feature type="transmembrane region" description="Helical" evidence="2">
    <location>
        <begin position="311"/>
        <end position="333"/>
    </location>
</feature>
<dbReference type="Pfam" id="PF13347">
    <property type="entry name" value="MFS_2"/>
    <property type="match status" value="1"/>
</dbReference>
<feature type="transmembrane region" description="Helical" evidence="2">
    <location>
        <begin position="345"/>
        <end position="362"/>
    </location>
</feature>
<evidence type="ECO:0000313" key="4">
    <source>
        <dbReference type="Proteomes" id="UP000321192"/>
    </source>
</evidence>
<keyword evidence="2" id="KW-0812">Transmembrane</keyword>
<keyword evidence="2" id="KW-0472">Membrane</keyword>
<dbReference type="RefSeq" id="WP_276656184.1">
    <property type="nucleotide sequence ID" value="NZ_SSFD01000007.1"/>
</dbReference>
<sequence length="514" mass="51498">MSDRARAAPDRHHGGGACARAACVLGAGRAPDADRVEWGALLAYGALGLPLAFAALPIYVHVPRLYAEGLGLSLALVGAVLLAARVVDAITDPLIGWASDRLPRRRLWVALALPALGAGMLGLLIPPAGAGAAWLFGLLVAVSLAYSVASIAYNAWGAEVAATPAARTRFVASREAFALVGVVLAAALPGLLGEGVIGGTAGVGQSAVATEGGAAGGVGASGGGGDGGAAGLARLAWLFLPLLVVFGLWTLWRAPAPPRLAATHAPVWRGLRAALADAAFLRLLAVFAVNGIAAAIPSATVLFFVADVLQAEALAGAFLALYFLAAAAGLPLWTRLSQRIGKLRAWLAGMALAVAVFAWAGLLGSGDLFAYACICALSGLALGADLTLPPSMLADLLARGRAGRAPARACALEAGACFGWWSFVTKANLALAAGLALPLLALLGYAPGAREPTAVAALGAVYGFAPVALKLAAIALLWHGRAVLDPGTGHDPPGIATCVAPTSVDRRRSGNGSG</sequence>
<feature type="transmembrane region" description="Helical" evidence="2">
    <location>
        <begin position="176"/>
        <end position="197"/>
    </location>
</feature>
<feature type="transmembrane region" description="Helical" evidence="2">
    <location>
        <begin position="429"/>
        <end position="448"/>
    </location>
</feature>
<feature type="transmembrane region" description="Helical" evidence="2">
    <location>
        <begin position="38"/>
        <end position="59"/>
    </location>
</feature>
<keyword evidence="2" id="KW-1133">Transmembrane helix</keyword>
<dbReference type="AlphaFoldDB" id="A0A5C7T889"/>
<feature type="transmembrane region" description="Helical" evidence="2">
    <location>
        <begin position="279"/>
        <end position="305"/>
    </location>
</feature>
<dbReference type="GO" id="GO:0005886">
    <property type="term" value="C:plasma membrane"/>
    <property type="evidence" value="ECO:0007669"/>
    <property type="project" value="TreeGrafter"/>
</dbReference>
<dbReference type="PANTHER" id="PTHR11328">
    <property type="entry name" value="MAJOR FACILITATOR SUPERFAMILY DOMAIN-CONTAINING PROTEIN"/>
    <property type="match status" value="1"/>
</dbReference>
<dbReference type="InterPro" id="IPR039672">
    <property type="entry name" value="MFS_2"/>
</dbReference>
<dbReference type="Proteomes" id="UP000321192">
    <property type="component" value="Unassembled WGS sequence"/>
</dbReference>
<dbReference type="GO" id="GO:0008643">
    <property type="term" value="P:carbohydrate transport"/>
    <property type="evidence" value="ECO:0007669"/>
    <property type="project" value="InterPro"/>
</dbReference>
<name>A0A5C7T889_THASP</name>
<proteinExistence type="inferred from homology"/>
<accession>A0A5C7T889</accession>
<dbReference type="PANTHER" id="PTHR11328:SF24">
    <property type="entry name" value="MAJOR FACILITATOR SUPERFAMILY (MFS) PROFILE DOMAIN-CONTAINING PROTEIN"/>
    <property type="match status" value="1"/>
</dbReference>
<comment type="similarity">
    <text evidence="1">Belongs to the sodium:galactoside symporter (TC 2.A.2) family.</text>
</comment>
<evidence type="ECO:0000256" key="1">
    <source>
        <dbReference type="ARBA" id="ARBA00009617"/>
    </source>
</evidence>
<feature type="transmembrane region" description="Helical" evidence="2">
    <location>
        <begin position="235"/>
        <end position="252"/>
    </location>
</feature>
<protein>
    <submittedName>
        <fullName evidence="3">MFS transporter</fullName>
    </submittedName>
</protein>
<organism evidence="3 4">
    <name type="scientific">Thauera aminoaromatica</name>
    <dbReference type="NCBI Taxonomy" id="164330"/>
    <lineage>
        <taxon>Bacteria</taxon>
        <taxon>Pseudomonadati</taxon>
        <taxon>Pseudomonadota</taxon>
        <taxon>Betaproteobacteria</taxon>
        <taxon>Rhodocyclales</taxon>
        <taxon>Zoogloeaceae</taxon>
        <taxon>Thauera</taxon>
    </lineage>
</organism>
<dbReference type="EMBL" id="SSFD01000007">
    <property type="protein sequence ID" value="TXH92438.1"/>
    <property type="molecule type" value="Genomic_DNA"/>
</dbReference>
<comment type="caution">
    <text evidence="3">The sequence shown here is derived from an EMBL/GenBank/DDBJ whole genome shotgun (WGS) entry which is preliminary data.</text>
</comment>
<feature type="transmembrane region" description="Helical" evidence="2">
    <location>
        <begin position="107"/>
        <end position="125"/>
    </location>
</feature>
<feature type="transmembrane region" description="Helical" evidence="2">
    <location>
        <begin position="65"/>
        <end position="87"/>
    </location>
</feature>
<feature type="transmembrane region" description="Helical" evidence="2">
    <location>
        <begin position="455"/>
        <end position="478"/>
    </location>
</feature>
<evidence type="ECO:0000256" key="2">
    <source>
        <dbReference type="SAM" id="Phobius"/>
    </source>
</evidence>
<evidence type="ECO:0000313" key="3">
    <source>
        <dbReference type="EMBL" id="TXH92438.1"/>
    </source>
</evidence>